<evidence type="ECO:0000313" key="2">
    <source>
        <dbReference type="EMBL" id="NKE68024.1"/>
    </source>
</evidence>
<dbReference type="InterPro" id="IPR011990">
    <property type="entry name" value="TPR-like_helical_dom_sf"/>
</dbReference>
<dbReference type="Pfam" id="PF13414">
    <property type="entry name" value="TPR_11"/>
    <property type="match status" value="1"/>
</dbReference>
<feature type="signal peptide" evidence="1">
    <location>
        <begin position="1"/>
        <end position="22"/>
    </location>
</feature>
<reference evidence="2 3" key="1">
    <citation type="journal article" date="2020" name="Nature">
        <title>Bacterial chemolithoautotrophy via manganese oxidation.</title>
        <authorList>
            <person name="Yu H."/>
            <person name="Leadbetter J.R."/>
        </authorList>
    </citation>
    <scope>NUCLEOTIDE SEQUENCE [LARGE SCALE GENOMIC DNA]</scope>
    <source>
        <strain evidence="2 3">RBP-1</strain>
    </source>
</reference>
<comment type="caution">
    <text evidence="2">The sequence shown here is derived from an EMBL/GenBank/DDBJ whole genome shotgun (WGS) entry which is preliminary data.</text>
</comment>
<evidence type="ECO:0000313" key="3">
    <source>
        <dbReference type="Proteomes" id="UP000521868"/>
    </source>
</evidence>
<dbReference type="Proteomes" id="UP000521868">
    <property type="component" value="Unassembled WGS sequence"/>
</dbReference>
<accession>A0A7X6DIY1</accession>
<protein>
    <submittedName>
        <fullName evidence="2">Tetratricopeptide repeat protein</fullName>
    </submittedName>
</protein>
<organism evidence="2 3">
    <name type="scientific">Ramlibacter lithotrophicus</name>
    <dbReference type="NCBI Taxonomy" id="2606681"/>
    <lineage>
        <taxon>Bacteria</taxon>
        <taxon>Pseudomonadati</taxon>
        <taxon>Pseudomonadota</taxon>
        <taxon>Betaproteobacteria</taxon>
        <taxon>Burkholderiales</taxon>
        <taxon>Comamonadaceae</taxon>
        <taxon>Ramlibacter</taxon>
    </lineage>
</organism>
<sequence length="167" mass="17597">MKASSRSAAVAALLALATAAAAAVESDPLPVPAGGGRADAVRLYNDGVALLVARDFREAQARFEAALAVDGELAEAHNNLAYALRMQGSHNFAASLAHYNRAIALKPNLAQAYMYRGVLFSQQGDMERARADLAMLRTLDRALAARLERALAGDVGTGREGIAAQYE</sequence>
<feature type="chain" id="PRO_5031553127" evidence="1">
    <location>
        <begin position="23"/>
        <end position="167"/>
    </location>
</feature>
<dbReference type="SMART" id="SM00028">
    <property type="entry name" value="TPR"/>
    <property type="match status" value="3"/>
</dbReference>
<dbReference type="SUPFAM" id="SSF48452">
    <property type="entry name" value="TPR-like"/>
    <property type="match status" value="1"/>
</dbReference>
<dbReference type="Gene3D" id="1.25.40.10">
    <property type="entry name" value="Tetratricopeptide repeat domain"/>
    <property type="match status" value="1"/>
</dbReference>
<name>A0A7X6DIY1_9BURK</name>
<evidence type="ECO:0000256" key="1">
    <source>
        <dbReference type="SAM" id="SignalP"/>
    </source>
</evidence>
<dbReference type="EMBL" id="VTOX01000008">
    <property type="protein sequence ID" value="NKE68024.1"/>
    <property type="molecule type" value="Genomic_DNA"/>
</dbReference>
<dbReference type="InterPro" id="IPR019734">
    <property type="entry name" value="TPR_rpt"/>
</dbReference>
<keyword evidence="3" id="KW-1185">Reference proteome</keyword>
<dbReference type="Pfam" id="PF13432">
    <property type="entry name" value="TPR_16"/>
    <property type="match status" value="1"/>
</dbReference>
<dbReference type="RefSeq" id="WP_168109150.1">
    <property type="nucleotide sequence ID" value="NZ_VTOX01000008.1"/>
</dbReference>
<proteinExistence type="predicted"/>
<dbReference type="AlphaFoldDB" id="A0A7X6DIY1"/>
<gene>
    <name evidence="2" type="ORF">RAMLITH_19560</name>
</gene>
<keyword evidence="1" id="KW-0732">Signal</keyword>